<dbReference type="CDD" id="cd10434">
    <property type="entry name" value="GIY-YIG_UvrC_Cho"/>
    <property type="match status" value="1"/>
</dbReference>
<dbReference type="Gene3D" id="3.40.1440.10">
    <property type="entry name" value="GIY-YIG endonuclease"/>
    <property type="match status" value="1"/>
</dbReference>
<evidence type="ECO:0000259" key="1">
    <source>
        <dbReference type="PROSITE" id="PS50151"/>
    </source>
</evidence>
<proteinExistence type="predicted"/>
<dbReference type="InterPro" id="IPR001162">
    <property type="entry name" value="UvrC_RNase_H_dom"/>
</dbReference>
<sequence length="461" mass="53229">MEFKFVSISQIHALPMRVGVYAFFASPTCPPKLSRRRKLRRSEGGLLYIGKAINIKERVKNHFQQPNFKDNIFIPETTKIGFIITGSEIEALLLEAKLIKKRQPKYNTVWRDGKSHNYVFITKEEFPRVFVSHQLQLTNNKKLITNNRGRSFVIRPMLSVIVGPFVDGQALKQTLRVLRRVFPYRTCKTLPKKPCLYKELNLCQAPCEISAITHNLRDRANYEQVKKFTKIYKKNITNLIKILRGQKNSVINNLKKEMRLASQKQNYERAHKIKNQIFSLENVFSHSRILKSATVEGIEFLRGTKELGSLQGRIEGYDISNIQGQQAAGGLVVFENGLPNKNEYRKFHIKIEGQPNDTAMLKEMISRRLKRKEWPVPQAILIDGGKAQLGVALQLKIKSSKYKVMALAKRNNELFIEGKKEPILLKNLPPEIANLILRIRDEAHRFAISYHKKLRSKSFLP</sequence>
<dbReference type="Pfam" id="PF01541">
    <property type="entry name" value="GIY-YIG"/>
    <property type="match status" value="1"/>
</dbReference>
<dbReference type="AlphaFoldDB" id="A0A2H0UXS1"/>
<dbReference type="GO" id="GO:0009381">
    <property type="term" value="F:excinuclease ABC activity"/>
    <property type="evidence" value="ECO:0007669"/>
    <property type="project" value="InterPro"/>
</dbReference>
<dbReference type="GO" id="GO:0009380">
    <property type="term" value="C:excinuclease repair complex"/>
    <property type="evidence" value="ECO:0007669"/>
    <property type="project" value="TreeGrafter"/>
</dbReference>
<dbReference type="PANTHER" id="PTHR30562">
    <property type="entry name" value="UVRC/OXIDOREDUCTASE"/>
    <property type="match status" value="1"/>
</dbReference>
<reference evidence="5" key="1">
    <citation type="submission" date="2017-09" db="EMBL/GenBank/DDBJ databases">
        <title>Depth-based differentiation of microbial function through sediment-hosted aquifers and enrichment of novel symbionts in the deep terrestrial subsurface.</title>
        <authorList>
            <person name="Probst A.J."/>
            <person name="Ladd B."/>
            <person name="Jarett J.K."/>
            <person name="Geller-Mcgrath D.E."/>
            <person name="Sieber C.M.K."/>
            <person name="Emerson J.B."/>
            <person name="Anantharaman K."/>
            <person name="Thomas B.C."/>
            <person name="Malmstrom R."/>
            <person name="Stieglmeier M."/>
            <person name="Klingl A."/>
            <person name="Woyke T."/>
            <person name="Ryan C.M."/>
            <person name="Banfield J.F."/>
        </authorList>
    </citation>
    <scope>NUCLEOTIDE SEQUENCE [LARGE SCALE GENOMIC DNA]</scope>
</reference>
<evidence type="ECO:0000259" key="3">
    <source>
        <dbReference type="PROSITE" id="PS50165"/>
    </source>
</evidence>
<dbReference type="EMBL" id="PFAV01000022">
    <property type="protein sequence ID" value="PIR91641.1"/>
    <property type="molecule type" value="Genomic_DNA"/>
</dbReference>
<dbReference type="PROSITE" id="PS50165">
    <property type="entry name" value="UVRC"/>
    <property type="match status" value="1"/>
</dbReference>
<dbReference type="PROSITE" id="PS50151">
    <property type="entry name" value="UVR"/>
    <property type="match status" value="1"/>
</dbReference>
<dbReference type="GO" id="GO:0006289">
    <property type="term" value="P:nucleotide-excision repair"/>
    <property type="evidence" value="ECO:0007669"/>
    <property type="project" value="InterPro"/>
</dbReference>
<evidence type="ECO:0000313" key="5">
    <source>
        <dbReference type="Proteomes" id="UP000228906"/>
    </source>
</evidence>
<dbReference type="PROSITE" id="PS50164">
    <property type="entry name" value="GIY_YIG"/>
    <property type="match status" value="1"/>
</dbReference>
<dbReference type="SUPFAM" id="SSF46600">
    <property type="entry name" value="C-terminal UvrC-binding domain of UvrB"/>
    <property type="match status" value="1"/>
</dbReference>
<dbReference type="InterPro" id="IPR050066">
    <property type="entry name" value="UvrABC_protein_C"/>
</dbReference>
<feature type="domain" description="GIY-YIG" evidence="2">
    <location>
        <begin position="16"/>
        <end position="108"/>
    </location>
</feature>
<dbReference type="PANTHER" id="PTHR30562:SF1">
    <property type="entry name" value="UVRABC SYSTEM PROTEIN C"/>
    <property type="match status" value="1"/>
</dbReference>
<dbReference type="InterPro" id="IPR001943">
    <property type="entry name" value="UVR_dom"/>
</dbReference>
<dbReference type="Pfam" id="PF08459">
    <property type="entry name" value="UvrC_RNaseH_dom"/>
    <property type="match status" value="1"/>
</dbReference>
<organism evidence="4 5">
    <name type="scientific">bacterium (Candidatus Gribaldobacteria) CG10_big_fil_rev_8_21_14_0_10_41_12</name>
    <dbReference type="NCBI Taxonomy" id="2014277"/>
    <lineage>
        <taxon>Bacteria</taxon>
        <taxon>Candidatus Gribaldobacteria</taxon>
    </lineage>
</organism>
<dbReference type="InterPro" id="IPR000305">
    <property type="entry name" value="GIY-YIG_endonuc"/>
</dbReference>
<accession>A0A2H0UXS1</accession>
<dbReference type="Proteomes" id="UP000228906">
    <property type="component" value="Unassembled WGS sequence"/>
</dbReference>
<dbReference type="SUPFAM" id="SSF82771">
    <property type="entry name" value="GIY-YIG endonuclease"/>
    <property type="match status" value="1"/>
</dbReference>
<evidence type="ECO:0000259" key="2">
    <source>
        <dbReference type="PROSITE" id="PS50164"/>
    </source>
</evidence>
<dbReference type="InterPro" id="IPR038476">
    <property type="entry name" value="UvrC_RNase_H_dom_sf"/>
</dbReference>
<evidence type="ECO:0000313" key="4">
    <source>
        <dbReference type="EMBL" id="PIR91641.1"/>
    </source>
</evidence>
<dbReference type="InterPro" id="IPR036876">
    <property type="entry name" value="UVR_dom_sf"/>
</dbReference>
<comment type="caution">
    <text evidence="4">The sequence shown here is derived from an EMBL/GenBank/DDBJ whole genome shotgun (WGS) entry which is preliminary data.</text>
</comment>
<dbReference type="InterPro" id="IPR047296">
    <property type="entry name" value="GIY-YIG_UvrC_Cho"/>
</dbReference>
<gene>
    <name evidence="4" type="ORF">COU03_01360</name>
</gene>
<name>A0A2H0UXS1_9BACT</name>
<dbReference type="Pfam" id="PF02151">
    <property type="entry name" value="UVR"/>
    <property type="match status" value="1"/>
</dbReference>
<dbReference type="Gene3D" id="3.30.420.340">
    <property type="entry name" value="UvrC, RNAse H endonuclease domain"/>
    <property type="match status" value="1"/>
</dbReference>
<dbReference type="InterPro" id="IPR035901">
    <property type="entry name" value="GIY-YIG_endonuc_sf"/>
</dbReference>
<protein>
    <recommendedName>
        <fullName evidence="6">Excinuclease ABC subunit C</fullName>
    </recommendedName>
</protein>
<evidence type="ECO:0008006" key="6">
    <source>
        <dbReference type="Google" id="ProtNLM"/>
    </source>
</evidence>
<dbReference type="SMART" id="SM00465">
    <property type="entry name" value="GIYc"/>
    <property type="match status" value="1"/>
</dbReference>
<feature type="domain" description="UvrC family homology region profile" evidence="3">
    <location>
        <begin position="259"/>
        <end position="395"/>
    </location>
</feature>
<feature type="domain" description="UVR" evidence="1">
    <location>
        <begin position="248"/>
        <end position="283"/>
    </location>
</feature>